<name>A0AA38WFL8_9ASTR</name>
<keyword evidence="1" id="KW-1133">Transmembrane helix</keyword>
<accession>A0AA38WFL8</accession>
<keyword evidence="1" id="KW-0472">Membrane</keyword>
<feature type="transmembrane region" description="Helical" evidence="1">
    <location>
        <begin position="41"/>
        <end position="61"/>
    </location>
</feature>
<dbReference type="AlphaFoldDB" id="A0AA38WFL8"/>
<feature type="transmembrane region" description="Helical" evidence="1">
    <location>
        <begin position="6"/>
        <end position="29"/>
    </location>
</feature>
<dbReference type="EMBL" id="JARYMX010000005">
    <property type="protein sequence ID" value="KAJ9546621.1"/>
    <property type="molecule type" value="Genomic_DNA"/>
</dbReference>
<gene>
    <name evidence="2" type="ORF">OSB04_019164</name>
</gene>
<keyword evidence="1" id="KW-0812">Transmembrane</keyword>
<evidence type="ECO:0000256" key="1">
    <source>
        <dbReference type="SAM" id="Phobius"/>
    </source>
</evidence>
<sequence length="175" mass="19326">MNPDQWIIVFGSGVTFEVSGGCVALNFTFGLVDITFCLVDFILWGFTSGLWVRILLIFFWRSFTSGLVGFTSDLVGFTSDLWVRVLGCFELMESIVIALVVAPLARGQCSTYFLEGAPCTNGADDECCNLLREATDFWNPHVESIWCVCQGLQSSDIPVTRLNECDVVSGTDPYC</sequence>
<proteinExistence type="predicted"/>
<reference evidence="2" key="1">
    <citation type="submission" date="2023-03" db="EMBL/GenBank/DDBJ databases">
        <title>Chromosome-scale reference genome and RAD-based genetic map of yellow starthistle (Centaurea solstitialis) reveal putative structural variation and QTLs associated with invader traits.</title>
        <authorList>
            <person name="Reatini B."/>
            <person name="Cang F.A."/>
            <person name="Jiang Q."/>
            <person name="Mckibben M.T.W."/>
            <person name="Barker M.S."/>
            <person name="Rieseberg L.H."/>
            <person name="Dlugosch K.M."/>
        </authorList>
    </citation>
    <scope>NUCLEOTIDE SEQUENCE</scope>
    <source>
        <strain evidence="2">CAN-66</strain>
        <tissue evidence="2">Leaf</tissue>
    </source>
</reference>
<feature type="transmembrane region" description="Helical" evidence="1">
    <location>
        <begin position="81"/>
        <end position="105"/>
    </location>
</feature>
<evidence type="ECO:0000313" key="3">
    <source>
        <dbReference type="Proteomes" id="UP001172457"/>
    </source>
</evidence>
<keyword evidence="3" id="KW-1185">Reference proteome</keyword>
<evidence type="ECO:0000313" key="2">
    <source>
        <dbReference type="EMBL" id="KAJ9546621.1"/>
    </source>
</evidence>
<protein>
    <submittedName>
        <fullName evidence="2">Uncharacterized protein</fullName>
    </submittedName>
</protein>
<organism evidence="2 3">
    <name type="scientific">Centaurea solstitialis</name>
    <name type="common">yellow star-thistle</name>
    <dbReference type="NCBI Taxonomy" id="347529"/>
    <lineage>
        <taxon>Eukaryota</taxon>
        <taxon>Viridiplantae</taxon>
        <taxon>Streptophyta</taxon>
        <taxon>Embryophyta</taxon>
        <taxon>Tracheophyta</taxon>
        <taxon>Spermatophyta</taxon>
        <taxon>Magnoliopsida</taxon>
        <taxon>eudicotyledons</taxon>
        <taxon>Gunneridae</taxon>
        <taxon>Pentapetalae</taxon>
        <taxon>asterids</taxon>
        <taxon>campanulids</taxon>
        <taxon>Asterales</taxon>
        <taxon>Asteraceae</taxon>
        <taxon>Carduoideae</taxon>
        <taxon>Cardueae</taxon>
        <taxon>Centaureinae</taxon>
        <taxon>Centaurea</taxon>
    </lineage>
</organism>
<dbReference type="Proteomes" id="UP001172457">
    <property type="component" value="Chromosome 5"/>
</dbReference>
<comment type="caution">
    <text evidence="2">The sequence shown here is derived from an EMBL/GenBank/DDBJ whole genome shotgun (WGS) entry which is preliminary data.</text>
</comment>